<dbReference type="PANTHER" id="PTHR45913">
    <property type="entry name" value="EPM2A-INTERACTING PROTEIN 1"/>
    <property type="match status" value="1"/>
</dbReference>
<dbReference type="EMBL" id="JBHFQA010000013">
    <property type="protein sequence ID" value="KAL2089242.1"/>
    <property type="molecule type" value="Genomic_DNA"/>
</dbReference>
<dbReference type="InterPro" id="IPR008906">
    <property type="entry name" value="HATC_C_dom"/>
</dbReference>
<dbReference type="Pfam" id="PF05699">
    <property type="entry name" value="Dimer_Tnp_hAT"/>
    <property type="match status" value="1"/>
</dbReference>
<dbReference type="InterPro" id="IPR012337">
    <property type="entry name" value="RNaseH-like_sf"/>
</dbReference>
<dbReference type="SUPFAM" id="SSF53098">
    <property type="entry name" value="Ribonuclease H-like"/>
    <property type="match status" value="1"/>
</dbReference>
<proteinExistence type="predicted"/>
<comment type="caution">
    <text evidence="2">The sequence shown here is derived from an EMBL/GenBank/DDBJ whole genome shotgun (WGS) entry which is preliminary data.</text>
</comment>
<reference evidence="2 3" key="1">
    <citation type="submission" date="2024-09" db="EMBL/GenBank/DDBJ databases">
        <title>A chromosome-level genome assembly of Gray's grenadier anchovy, Coilia grayii.</title>
        <authorList>
            <person name="Fu Z."/>
        </authorList>
    </citation>
    <scope>NUCLEOTIDE SEQUENCE [LARGE SCALE GENOMIC DNA]</scope>
    <source>
        <strain evidence="2">G4</strain>
        <tissue evidence="2">Muscle</tissue>
    </source>
</reference>
<protein>
    <recommendedName>
        <fullName evidence="1">HAT C-terminal dimerisation domain-containing protein</fullName>
    </recommendedName>
</protein>
<accession>A0ABD1JQV1</accession>
<dbReference type="AlphaFoldDB" id="A0ABD1JQV1"/>
<dbReference type="PANTHER" id="PTHR45913:SF21">
    <property type="entry name" value="DUF4371 DOMAIN-CONTAINING PROTEIN"/>
    <property type="match status" value="1"/>
</dbReference>
<gene>
    <name evidence="2" type="ORF">ACEWY4_016141</name>
</gene>
<feature type="domain" description="HAT C-terminal dimerisation" evidence="1">
    <location>
        <begin position="224"/>
        <end position="295"/>
    </location>
</feature>
<organism evidence="2 3">
    <name type="scientific">Coilia grayii</name>
    <name type="common">Gray's grenadier anchovy</name>
    <dbReference type="NCBI Taxonomy" id="363190"/>
    <lineage>
        <taxon>Eukaryota</taxon>
        <taxon>Metazoa</taxon>
        <taxon>Chordata</taxon>
        <taxon>Craniata</taxon>
        <taxon>Vertebrata</taxon>
        <taxon>Euteleostomi</taxon>
        <taxon>Actinopterygii</taxon>
        <taxon>Neopterygii</taxon>
        <taxon>Teleostei</taxon>
        <taxon>Clupei</taxon>
        <taxon>Clupeiformes</taxon>
        <taxon>Clupeoidei</taxon>
        <taxon>Engraulidae</taxon>
        <taxon>Coilinae</taxon>
        <taxon>Coilia</taxon>
    </lineage>
</organism>
<keyword evidence="3" id="KW-1185">Reference proteome</keyword>
<sequence>MNTMMKLANFLRASSALQHRLLKSFLTEVNAEFDDLLLHNIRWLSKGKVLECFWAIRNELQLFLSQQKSAKAKLFMDLLQNPEKMEAVAFLTDMTFHMNDLNLKLQGKGNTVCELMSAVRAFQRKLEASRVTYRYAELLHFPRPLEQTKEKGVHQKHMPFLEKLIANFQKRFDDFILGEKVLLCISNPFLVNDVRGFSSEAHQIFPYIPAAALQIELIDLQENVALKEAQCDVITFWSNLVTAANFPLLKKMAIHILTMFGSTYRCESAFSTMNIVKNQYRSRLTNEHTHQCVCLATTPFKPRFQTLAKDTRGHFSH</sequence>
<name>A0ABD1JQV1_9TELE</name>
<dbReference type="Proteomes" id="UP001591681">
    <property type="component" value="Unassembled WGS sequence"/>
</dbReference>
<evidence type="ECO:0000313" key="3">
    <source>
        <dbReference type="Proteomes" id="UP001591681"/>
    </source>
</evidence>
<evidence type="ECO:0000313" key="2">
    <source>
        <dbReference type="EMBL" id="KAL2089242.1"/>
    </source>
</evidence>
<evidence type="ECO:0000259" key="1">
    <source>
        <dbReference type="Pfam" id="PF05699"/>
    </source>
</evidence>